<keyword evidence="4 10" id="KW-1133">Transmembrane helix</keyword>
<dbReference type="GO" id="GO:0019706">
    <property type="term" value="F:protein-cysteine S-palmitoyltransferase activity"/>
    <property type="evidence" value="ECO:0007669"/>
    <property type="project" value="UniProtKB-EC"/>
</dbReference>
<dbReference type="Pfam" id="PF01529">
    <property type="entry name" value="DHHC"/>
    <property type="match status" value="1"/>
</dbReference>
<evidence type="ECO:0000256" key="6">
    <source>
        <dbReference type="ARBA" id="ARBA00023139"/>
    </source>
</evidence>
<proteinExistence type="inferred from homology"/>
<dbReference type="InterPro" id="IPR039859">
    <property type="entry name" value="PFA4/ZDH16/20/ERF2-like"/>
</dbReference>
<evidence type="ECO:0000256" key="1">
    <source>
        <dbReference type="ARBA" id="ARBA00004127"/>
    </source>
</evidence>
<accession>C5LH66</accession>
<dbReference type="RefSeq" id="XP_002772059.1">
    <property type="nucleotide sequence ID" value="XM_002772013.1"/>
</dbReference>
<dbReference type="OrthoDB" id="9909019at2759"/>
<evidence type="ECO:0000256" key="7">
    <source>
        <dbReference type="ARBA" id="ARBA00023288"/>
    </source>
</evidence>
<feature type="transmembrane region" description="Helical" evidence="10">
    <location>
        <begin position="230"/>
        <end position="258"/>
    </location>
</feature>
<name>C5LH66_PERM5</name>
<dbReference type="GO" id="GO:0006612">
    <property type="term" value="P:protein targeting to membrane"/>
    <property type="evidence" value="ECO:0007669"/>
    <property type="project" value="TreeGrafter"/>
</dbReference>
<dbReference type="Proteomes" id="UP000007800">
    <property type="component" value="Unassembled WGS sequence"/>
</dbReference>
<dbReference type="EC" id="2.3.1.225" evidence="10"/>
<comment type="subcellular location">
    <subcellularLocation>
        <location evidence="1">Endomembrane system</location>
        <topology evidence="1">Multi-pass membrane protein</topology>
    </subcellularLocation>
</comment>
<comment type="domain">
    <text evidence="10">The DHHC domain is required for palmitoyltransferase activity.</text>
</comment>
<keyword evidence="7" id="KW-0449">Lipoprotein</keyword>
<evidence type="ECO:0000256" key="10">
    <source>
        <dbReference type="RuleBase" id="RU079119"/>
    </source>
</evidence>
<feature type="domain" description="Palmitoyltransferase DHHC" evidence="11">
    <location>
        <begin position="137"/>
        <end position="266"/>
    </location>
</feature>
<evidence type="ECO:0000256" key="4">
    <source>
        <dbReference type="ARBA" id="ARBA00022989"/>
    </source>
</evidence>
<evidence type="ECO:0000256" key="8">
    <source>
        <dbReference type="ARBA" id="ARBA00023315"/>
    </source>
</evidence>
<dbReference type="PROSITE" id="PS50216">
    <property type="entry name" value="DHHC"/>
    <property type="match status" value="1"/>
</dbReference>
<evidence type="ECO:0000256" key="2">
    <source>
        <dbReference type="ARBA" id="ARBA00022679"/>
    </source>
</evidence>
<dbReference type="OMA" id="DNCILMF"/>
<reference evidence="12 13" key="1">
    <citation type="submission" date="2008-07" db="EMBL/GenBank/DDBJ databases">
        <authorList>
            <person name="El-Sayed N."/>
            <person name="Caler E."/>
            <person name="Inman J."/>
            <person name="Amedeo P."/>
            <person name="Hass B."/>
            <person name="Wortman J."/>
        </authorList>
    </citation>
    <scope>NUCLEOTIDE SEQUENCE [LARGE SCALE GENOMIC DNA]</scope>
    <source>
        <strain evidence="13">ATCC 50983 / TXsc</strain>
    </source>
</reference>
<evidence type="ECO:0000313" key="12">
    <source>
        <dbReference type="EMBL" id="EER03875.1"/>
    </source>
</evidence>
<feature type="transmembrane region" description="Helical" evidence="10">
    <location>
        <begin position="46"/>
        <end position="65"/>
    </location>
</feature>
<feature type="transmembrane region" description="Helical" evidence="10">
    <location>
        <begin position="77"/>
        <end position="98"/>
    </location>
</feature>
<dbReference type="GeneID" id="9044472"/>
<keyword evidence="13" id="KW-1185">Reference proteome</keyword>
<dbReference type="GO" id="GO:0005794">
    <property type="term" value="C:Golgi apparatus"/>
    <property type="evidence" value="ECO:0007669"/>
    <property type="project" value="TreeGrafter"/>
</dbReference>
<comment type="similarity">
    <text evidence="10">Belongs to the DHHC palmitoyltransferase family.</text>
</comment>
<keyword evidence="8 10" id="KW-0012">Acyltransferase</keyword>
<evidence type="ECO:0000259" key="11">
    <source>
        <dbReference type="Pfam" id="PF01529"/>
    </source>
</evidence>
<evidence type="ECO:0000256" key="9">
    <source>
        <dbReference type="ARBA" id="ARBA00048048"/>
    </source>
</evidence>
<protein>
    <recommendedName>
        <fullName evidence="10">Palmitoyltransferase</fullName>
        <ecNumber evidence="10">2.3.1.225</ecNumber>
    </recommendedName>
</protein>
<feature type="transmembrane region" description="Helical" evidence="10">
    <location>
        <begin position="184"/>
        <end position="210"/>
    </location>
</feature>
<dbReference type="InParanoid" id="C5LH66"/>
<gene>
    <name evidence="12" type="ORF">Pmar_PMAR017290</name>
</gene>
<keyword evidence="6" id="KW-0564">Palmitate</keyword>
<dbReference type="AlphaFoldDB" id="C5LH66"/>
<evidence type="ECO:0000256" key="3">
    <source>
        <dbReference type="ARBA" id="ARBA00022692"/>
    </source>
</evidence>
<dbReference type="GO" id="GO:0005783">
    <property type="term" value="C:endoplasmic reticulum"/>
    <property type="evidence" value="ECO:0007669"/>
    <property type="project" value="TreeGrafter"/>
</dbReference>
<comment type="catalytic activity">
    <reaction evidence="9 10">
        <text>L-cysteinyl-[protein] + hexadecanoyl-CoA = S-hexadecanoyl-L-cysteinyl-[protein] + CoA</text>
        <dbReference type="Rhea" id="RHEA:36683"/>
        <dbReference type="Rhea" id="RHEA-COMP:10131"/>
        <dbReference type="Rhea" id="RHEA-COMP:11032"/>
        <dbReference type="ChEBI" id="CHEBI:29950"/>
        <dbReference type="ChEBI" id="CHEBI:57287"/>
        <dbReference type="ChEBI" id="CHEBI:57379"/>
        <dbReference type="ChEBI" id="CHEBI:74151"/>
        <dbReference type="EC" id="2.3.1.225"/>
    </reaction>
</comment>
<dbReference type="PANTHER" id="PTHR22883">
    <property type="entry name" value="ZINC FINGER DHHC DOMAIN CONTAINING PROTEIN"/>
    <property type="match status" value="1"/>
</dbReference>
<evidence type="ECO:0000256" key="5">
    <source>
        <dbReference type="ARBA" id="ARBA00023136"/>
    </source>
</evidence>
<keyword evidence="2 10" id="KW-0808">Transferase</keyword>
<organism evidence="13">
    <name type="scientific">Perkinsus marinus (strain ATCC 50983 / TXsc)</name>
    <dbReference type="NCBI Taxonomy" id="423536"/>
    <lineage>
        <taxon>Eukaryota</taxon>
        <taxon>Sar</taxon>
        <taxon>Alveolata</taxon>
        <taxon>Perkinsozoa</taxon>
        <taxon>Perkinsea</taxon>
        <taxon>Perkinsida</taxon>
        <taxon>Perkinsidae</taxon>
        <taxon>Perkinsus</taxon>
    </lineage>
</organism>
<dbReference type="EMBL" id="GG682011">
    <property type="protein sequence ID" value="EER03875.1"/>
    <property type="molecule type" value="Genomic_DNA"/>
</dbReference>
<keyword evidence="3 10" id="KW-0812">Transmembrane</keyword>
<dbReference type="InterPro" id="IPR001594">
    <property type="entry name" value="Palmitoyltrfase_DHHC"/>
</dbReference>
<dbReference type="PANTHER" id="PTHR22883:SF43">
    <property type="entry name" value="PALMITOYLTRANSFERASE APP"/>
    <property type="match status" value="1"/>
</dbReference>
<sequence length="307" mass="34481">MASSESPLVSPLQTADATMIAVYKIWPTQRTWFGCGGRCVCGPRPWAPVWTSIPIVLGFGLYVALPAIDIWRRLSPWVTLMTIFLFLMTMGSLLLTAYTDPGILPRRALLDAMEEIGSPEALCNGDLEAEQDRDSGRFRYCGTCQLYRDMTTTSHCRVCDNCVSGFDHHCIFLNNCIGCRNYPFFMVFVASVTILAAMVMTQFIIWANIIDESGSYRMGIKIEMEPGLAILARVLAVLGLICLVTLALFFGFHMCLLLTGKTTKQVLRPNKRFPSRRTPWCESLFTRHAPFFNPRLRVPRSAAIQIV</sequence>
<evidence type="ECO:0000313" key="13">
    <source>
        <dbReference type="Proteomes" id="UP000007800"/>
    </source>
</evidence>
<keyword evidence="5 10" id="KW-0472">Membrane</keyword>